<evidence type="ECO:0000313" key="2">
    <source>
        <dbReference type="EMBL" id="RDC57631.1"/>
    </source>
</evidence>
<proteinExistence type="predicted"/>
<dbReference type="OrthoDB" id="765651at2"/>
<keyword evidence="1" id="KW-0732">Signal</keyword>
<gene>
    <name evidence="2" type="ORF">DU508_01315</name>
</gene>
<dbReference type="Proteomes" id="UP000253961">
    <property type="component" value="Unassembled WGS sequence"/>
</dbReference>
<feature type="chain" id="PRO_5017008908" description="Nuclear transport factor 2 family protein" evidence="1">
    <location>
        <begin position="23"/>
        <end position="174"/>
    </location>
</feature>
<keyword evidence="3" id="KW-1185">Reference proteome</keyword>
<comment type="caution">
    <text evidence="2">The sequence shown here is derived from an EMBL/GenBank/DDBJ whole genome shotgun (WGS) entry which is preliminary data.</text>
</comment>
<dbReference type="AlphaFoldDB" id="A0A369PY78"/>
<dbReference type="PROSITE" id="PS51257">
    <property type="entry name" value="PROKAR_LIPOPROTEIN"/>
    <property type="match status" value="1"/>
</dbReference>
<dbReference type="Gene3D" id="3.10.450.50">
    <property type="match status" value="1"/>
</dbReference>
<dbReference type="InterPro" id="IPR032710">
    <property type="entry name" value="NTF2-like_dom_sf"/>
</dbReference>
<dbReference type="EMBL" id="QPKV01000002">
    <property type="protein sequence ID" value="RDC57631.1"/>
    <property type="molecule type" value="Genomic_DNA"/>
</dbReference>
<sequence>MKKFSSLILIALLFAACQNKEAKTADTGSADSTKYPYTIKNAQAWEMNNDSKNALTAMTLIKAFENLDTAGMSKILTDSVWFNLDGYKFKGTKTQFLNEIQTEFAKMSGFKIEMEDMESVINKDKSEEWVSLWYTQVSTTKDGKSDTVRLFNDIKLKDGKVSGLSEYAQHPMKK</sequence>
<dbReference type="SUPFAM" id="SSF54427">
    <property type="entry name" value="NTF2-like"/>
    <property type="match status" value="1"/>
</dbReference>
<organism evidence="2 3">
    <name type="scientific">Pedobacter chinensis</name>
    <dbReference type="NCBI Taxonomy" id="2282421"/>
    <lineage>
        <taxon>Bacteria</taxon>
        <taxon>Pseudomonadati</taxon>
        <taxon>Bacteroidota</taxon>
        <taxon>Sphingobacteriia</taxon>
        <taxon>Sphingobacteriales</taxon>
        <taxon>Sphingobacteriaceae</taxon>
        <taxon>Pedobacter</taxon>
    </lineage>
</organism>
<evidence type="ECO:0000313" key="3">
    <source>
        <dbReference type="Proteomes" id="UP000253961"/>
    </source>
</evidence>
<protein>
    <recommendedName>
        <fullName evidence="4">Nuclear transport factor 2 family protein</fullName>
    </recommendedName>
</protein>
<dbReference type="RefSeq" id="WP_115401054.1">
    <property type="nucleotide sequence ID" value="NZ_QPKV01000002.1"/>
</dbReference>
<evidence type="ECO:0000256" key="1">
    <source>
        <dbReference type="SAM" id="SignalP"/>
    </source>
</evidence>
<reference evidence="2 3" key="1">
    <citation type="submission" date="2018-07" db="EMBL/GenBank/DDBJ databases">
        <title>Pedobacter sp. nov., isolated from soil.</title>
        <authorList>
            <person name="Zhou L.Y."/>
            <person name="Du Z.J."/>
        </authorList>
    </citation>
    <scope>NUCLEOTIDE SEQUENCE [LARGE SCALE GENOMIC DNA]</scope>
    <source>
        <strain evidence="2 3">JDX94</strain>
    </source>
</reference>
<accession>A0A369PY78</accession>
<feature type="signal peptide" evidence="1">
    <location>
        <begin position="1"/>
        <end position="22"/>
    </location>
</feature>
<evidence type="ECO:0008006" key="4">
    <source>
        <dbReference type="Google" id="ProtNLM"/>
    </source>
</evidence>
<name>A0A369PY78_9SPHI</name>